<organism evidence="6 7">
    <name type="scientific">Kluyveromyces lactis (strain ATCC 8585 / CBS 2359 / DSM 70799 / NBRC 1267 / NRRL Y-1140 / WM37)</name>
    <name type="common">Yeast</name>
    <name type="synonym">Candida sphaerica</name>
    <dbReference type="NCBI Taxonomy" id="284590"/>
    <lineage>
        <taxon>Eukaryota</taxon>
        <taxon>Fungi</taxon>
        <taxon>Dikarya</taxon>
        <taxon>Ascomycota</taxon>
        <taxon>Saccharomycotina</taxon>
        <taxon>Saccharomycetes</taxon>
        <taxon>Saccharomycetales</taxon>
        <taxon>Saccharomycetaceae</taxon>
        <taxon>Kluyveromyces</taxon>
    </lineage>
</organism>
<dbReference type="PaxDb" id="284590-Q6CR17"/>
<evidence type="ECO:0000256" key="4">
    <source>
        <dbReference type="ARBA" id="ARBA00035269"/>
    </source>
</evidence>
<dbReference type="HOGENOM" id="CLU_090033_0_0_1"/>
<dbReference type="OMA" id="IKMTAKV"/>
<dbReference type="AlphaFoldDB" id="Q6CR17"/>
<keyword evidence="2" id="KW-0689">Ribosomal protein</keyword>
<dbReference type="SUPFAM" id="SSF143800">
    <property type="entry name" value="L28p-like"/>
    <property type="match status" value="1"/>
</dbReference>
<dbReference type="Proteomes" id="UP000000598">
    <property type="component" value="Chromosome D"/>
</dbReference>
<dbReference type="InterPro" id="IPR026569">
    <property type="entry name" value="Ribosomal_bL28"/>
</dbReference>
<comment type="function">
    <text evidence="5">Component of the mitochondrial ribosome (mitoribosome), a dedicated translation machinery responsible for the synthesis of mitochondrial genome-encoded proteins, including at least some of the essential transmembrane subunits of the mitochondrial respiratory chain. The mitoribosomes are attached to the mitochondrial inner membrane and translation products are cotranslationally integrated into the membrane.</text>
</comment>
<evidence type="ECO:0000313" key="6">
    <source>
        <dbReference type="EMBL" id="CAH00718.1"/>
    </source>
</evidence>
<dbReference type="FunFam" id="2.30.170.40:FF:000003">
    <property type="entry name" value="54S ribosomal protein L24"/>
    <property type="match status" value="1"/>
</dbReference>
<dbReference type="STRING" id="284590.Q6CR17"/>
<accession>Q6CR17</accession>
<keyword evidence="3" id="KW-0687">Ribonucleoprotein</keyword>
<evidence type="ECO:0000313" key="7">
    <source>
        <dbReference type="Proteomes" id="UP000000598"/>
    </source>
</evidence>
<dbReference type="FunCoup" id="Q6CR17">
    <property type="interactions" value="270"/>
</dbReference>
<sequence length="255" mass="29142">MKFFPSSQRGFSTLSHLLREWRLVESRQIPTPKTYQVGDSKPLYIPKEKKEFPDYPYGESPIYKQSNKGLYGASFIQFGNNIAESKTKTRRSWSPNVIRKGLWSETLNRKISIKMTAKVLRTITKEGGIDNYLTKEKAARIKELGPTGWKLRYRLLNSKEKAANPVHKDAETVTDANGNEVTVLYKVVVDGEPLRITAGKRKLLHTLFPLEKMEHKADGLDLSFKKFMDQFATRDVADIVSRLKALNFDLSTITV</sequence>
<dbReference type="InParanoid" id="Q6CR17"/>
<dbReference type="GO" id="GO:0005762">
    <property type="term" value="C:mitochondrial large ribosomal subunit"/>
    <property type="evidence" value="ECO:0007669"/>
    <property type="project" value="TreeGrafter"/>
</dbReference>
<name>Q6CR17_KLULA</name>
<evidence type="ECO:0000256" key="5">
    <source>
        <dbReference type="ARBA" id="ARBA00037226"/>
    </source>
</evidence>
<gene>
    <name evidence="6" type="ORF">KLLA0_D12562g</name>
</gene>
<dbReference type="Pfam" id="PF00830">
    <property type="entry name" value="Ribosomal_L28"/>
    <property type="match status" value="1"/>
</dbReference>
<dbReference type="InterPro" id="IPR034704">
    <property type="entry name" value="Ribosomal_bL28/bL31-like_sf"/>
</dbReference>
<evidence type="ECO:0000256" key="2">
    <source>
        <dbReference type="ARBA" id="ARBA00022980"/>
    </source>
</evidence>
<proteinExistence type="inferred from homology"/>
<keyword evidence="7" id="KW-1185">Reference proteome</keyword>
<comment type="similarity">
    <text evidence="1">Belongs to the bacterial ribosomal protein bL28 family.</text>
</comment>
<dbReference type="GO" id="GO:0003735">
    <property type="term" value="F:structural constituent of ribosome"/>
    <property type="evidence" value="ECO:0007669"/>
    <property type="project" value="InterPro"/>
</dbReference>
<dbReference type="PANTHER" id="PTHR13528:SF2">
    <property type="entry name" value="LARGE RIBOSOMAL SUBUNIT PROTEIN BL28M"/>
    <property type="match status" value="1"/>
</dbReference>
<dbReference type="PANTHER" id="PTHR13528">
    <property type="entry name" value="39S RIBOSOMAL PROTEIN L28, MITOCHONDRIAL"/>
    <property type="match status" value="1"/>
</dbReference>
<dbReference type="InterPro" id="IPR037147">
    <property type="entry name" value="Ribosomal_bL28_sf"/>
</dbReference>
<dbReference type="Gene3D" id="2.30.170.40">
    <property type="entry name" value="Ribosomal protein L28/L24"/>
    <property type="match status" value="1"/>
</dbReference>
<evidence type="ECO:0000256" key="1">
    <source>
        <dbReference type="ARBA" id="ARBA00008760"/>
    </source>
</evidence>
<dbReference type="EMBL" id="CR382124">
    <property type="protein sequence ID" value="CAH00718.1"/>
    <property type="molecule type" value="Genomic_DNA"/>
</dbReference>
<reference evidence="6 7" key="1">
    <citation type="journal article" date="2004" name="Nature">
        <title>Genome evolution in yeasts.</title>
        <authorList>
            <consortium name="Genolevures"/>
            <person name="Dujon B."/>
            <person name="Sherman D."/>
            <person name="Fischer G."/>
            <person name="Durrens P."/>
            <person name="Casaregola S."/>
            <person name="Lafontaine I."/>
            <person name="de Montigny J."/>
            <person name="Marck C."/>
            <person name="Neuveglise C."/>
            <person name="Talla E."/>
            <person name="Goffard N."/>
            <person name="Frangeul L."/>
            <person name="Aigle M."/>
            <person name="Anthouard V."/>
            <person name="Babour A."/>
            <person name="Barbe V."/>
            <person name="Barnay S."/>
            <person name="Blanchin S."/>
            <person name="Beckerich J.M."/>
            <person name="Beyne E."/>
            <person name="Bleykasten C."/>
            <person name="Boisrame A."/>
            <person name="Boyer J."/>
            <person name="Cattolico L."/>
            <person name="Confanioleri F."/>
            <person name="de Daruvar A."/>
            <person name="Despons L."/>
            <person name="Fabre E."/>
            <person name="Fairhead C."/>
            <person name="Ferry-Dumazet H."/>
            <person name="Groppi A."/>
            <person name="Hantraye F."/>
            <person name="Hennequin C."/>
            <person name="Jauniaux N."/>
            <person name="Joyet P."/>
            <person name="Kachouri R."/>
            <person name="Kerrest A."/>
            <person name="Koszul R."/>
            <person name="Lemaire M."/>
            <person name="Lesur I."/>
            <person name="Ma L."/>
            <person name="Muller H."/>
            <person name="Nicaud J.M."/>
            <person name="Nikolski M."/>
            <person name="Oztas S."/>
            <person name="Ozier-Kalogeropoulos O."/>
            <person name="Pellenz S."/>
            <person name="Potier S."/>
            <person name="Richard G.F."/>
            <person name="Straub M.L."/>
            <person name="Suleau A."/>
            <person name="Swennene D."/>
            <person name="Tekaia F."/>
            <person name="Wesolowski-Louvel M."/>
            <person name="Westhof E."/>
            <person name="Wirth B."/>
            <person name="Zeniou-Meyer M."/>
            <person name="Zivanovic I."/>
            <person name="Bolotin-Fukuhara M."/>
            <person name="Thierry A."/>
            <person name="Bouchier C."/>
            <person name="Caudron B."/>
            <person name="Scarpelli C."/>
            <person name="Gaillardin C."/>
            <person name="Weissenbach J."/>
            <person name="Wincker P."/>
            <person name="Souciet J.L."/>
        </authorList>
    </citation>
    <scope>NUCLEOTIDE SEQUENCE [LARGE SCALE GENOMIC DNA]</scope>
    <source>
        <strain evidence="7">ATCC 8585 / CBS 2359 / DSM 70799 / NBRC 1267 / NRRL Y-1140 / WM37</strain>
    </source>
</reference>
<dbReference type="eggNOG" id="KOG3278">
    <property type="taxonomic scope" value="Eukaryota"/>
</dbReference>
<dbReference type="KEGG" id="kla:KLLA0_D12562g"/>
<protein>
    <recommendedName>
        <fullName evidence="4">Large ribosomal subunit protein bL28m</fullName>
    </recommendedName>
</protein>
<evidence type="ECO:0000256" key="3">
    <source>
        <dbReference type="ARBA" id="ARBA00023274"/>
    </source>
</evidence>